<dbReference type="Gene3D" id="3.30.750.70">
    <property type="entry name" value="4-hydroxybutyrate coenzyme like domains"/>
    <property type="match status" value="1"/>
</dbReference>
<dbReference type="EMBL" id="JAQZSM010000019">
    <property type="protein sequence ID" value="MDD7972775.1"/>
    <property type="molecule type" value="Genomic_DNA"/>
</dbReference>
<evidence type="ECO:0000313" key="2">
    <source>
        <dbReference type="EMBL" id="MDD7972775.1"/>
    </source>
</evidence>
<protein>
    <submittedName>
        <fullName evidence="2">Acetyl-CoA hydrolase/transferase C-terminal domain-containing protein</fullName>
    </submittedName>
</protein>
<dbReference type="GO" id="GO:0016787">
    <property type="term" value="F:hydrolase activity"/>
    <property type="evidence" value="ECO:0007669"/>
    <property type="project" value="UniProtKB-KW"/>
</dbReference>
<comment type="caution">
    <text evidence="2">The sequence shown here is derived from an EMBL/GenBank/DDBJ whole genome shotgun (WGS) entry which is preliminary data.</text>
</comment>
<keyword evidence="3" id="KW-1185">Reference proteome</keyword>
<dbReference type="SUPFAM" id="SSF100950">
    <property type="entry name" value="NagB/RpiA/CoA transferase-like"/>
    <property type="match status" value="1"/>
</dbReference>
<dbReference type="Gene3D" id="3.40.1080.20">
    <property type="entry name" value="Acetyl-CoA hydrolase/transferase C-terminal domain"/>
    <property type="match status" value="1"/>
</dbReference>
<dbReference type="PANTHER" id="PTHR21432:SF20">
    <property type="entry name" value="ACETYL-COA HYDROLASE"/>
    <property type="match status" value="1"/>
</dbReference>
<sequence length="618" mass="67875">MREPTAHFTSDEPVVDWILATLGHDLRVGLPLGLGKPVTLINALVRRACDDPTIRLRIFTALTLERPTPSSDMERRFLEPALDRLFGDYPQIEYARLLRAGELPENIQVTEFFLQAPNWVKVPQAQQNYVSANYTHALDVLLKQKPNLILQLLAGDGGRLSLSCNPDITSDLLRLRKRGDAAFTFIGQVHAGLPFMPGPAEIDVSECAALLTPDAAPHALFSVVKRPVSLRDHAIALHVSRLIRDGGTIQIGIGQIGDAIANALTLRQDEQIAPLWQSCPFPHAAEFNESGPFRTGLYGLTEMLVDGLLALFERGIIRRDVDGAAIHAGFFLDSRDFYDRLKALPAQDRARIAMVPVSYTNSLLGDEPAKRAARADARFINSAMMVTLLGAVISDGTEDGKVVSGVGGQFNFVDQAFALKDARAIITLPATRHGKSGLTSNIRFSYGHVTIPRHMRDIVVTEYGIADLRGKSDADTIAALLEIADSRFQQELENEAKESGKLPASYRLPDTARKNTPKALRNWLEPYRDGSLPDFPFGTDFTDIEQYLLPVLADLRRASAHIPALLALTLRGLRGNPARREDEALDRMALAQPDGIRARAAALALRGALRRHEDPASE</sequence>
<dbReference type="InterPro" id="IPR038460">
    <property type="entry name" value="AcetylCoA_hyd_C_sf"/>
</dbReference>
<reference evidence="2" key="1">
    <citation type="submission" date="2023-02" db="EMBL/GenBank/DDBJ databases">
        <title>Description of Roseinatronobacter alkalisoli sp. nov., an alkaliphilic bacerium isolated from soda soil.</title>
        <authorList>
            <person name="Wei W."/>
        </authorList>
    </citation>
    <scope>NUCLEOTIDE SEQUENCE</scope>
    <source>
        <strain evidence="2">HJB301</strain>
    </source>
</reference>
<proteinExistence type="predicted"/>
<dbReference type="Proteomes" id="UP001431784">
    <property type="component" value="Unassembled WGS sequence"/>
</dbReference>
<accession>A0ABT5TCC5</accession>
<dbReference type="Gene3D" id="3.40.1080.10">
    <property type="entry name" value="Glutaconate Coenzyme A-transferase"/>
    <property type="match status" value="1"/>
</dbReference>
<name>A0ABT5TCC5_9RHOB</name>
<dbReference type="Pfam" id="PF13336">
    <property type="entry name" value="AcetylCoA_hyd_C"/>
    <property type="match status" value="1"/>
</dbReference>
<dbReference type="PANTHER" id="PTHR21432">
    <property type="entry name" value="ACETYL-COA HYDROLASE-RELATED"/>
    <property type="match status" value="1"/>
</dbReference>
<keyword evidence="2" id="KW-0378">Hydrolase</keyword>
<dbReference type="InterPro" id="IPR046433">
    <property type="entry name" value="ActCoA_hydro"/>
</dbReference>
<dbReference type="InterPro" id="IPR037171">
    <property type="entry name" value="NagB/RpiA_transferase-like"/>
</dbReference>
<dbReference type="InterPro" id="IPR026888">
    <property type="entry name" value="AcetylCoA_hyd_C"/>
</dbReference>
<organism evidence="2 3">
    <name type="scientific">Roseinatronobacter alkalisoli</name>
    <dbReference type="NCBI Taxonomy" id="3028235"/>
    <lineage>
        <taxon>Bacteria</taxon>
        <taxon>Pseudomonadati</taxon>
        <taxon>Pseudomonadota</taxon>
        <taxon>Alphaproteobacteria</taxon>
        <taxon>Rhodobacterales</taxon>
        <taxon>Paracoccaceae</taxon>
        <taxon>Roseinatronobacter</taxon>
    </lineage>
</organism>
<evidence type="ECO:0000313" key="3">
    <source>
        <dbReference type="Proteomes" id="UP001431784"/>
    </source>
</evidence>
<evidence type="ECO:0000259" key="1">
    <source>
        <dbReference type="Pfam" id="PF13336"/>
    </source>
</evidence>
<dbReference type="RefSeq" id="WP_274353452.1">
    <property type="nucleotide sequence ID" value="NZ_JAQZSM010000019.1"/>
</dbReference>
<gene>
    <name evidence="2" type="ORF">PUT78_16900</name>
</gene>
<feature type="domain" description="Acetyl-CoA hydrolase/transferase C-terminal" evidence="1">
    <location>
        <begin position="335"/>
        <end position="496"/>
    </location>
</feature>